<dbReference type="GO" id="GO:0000123">
    <property type="term" value="C:histone acetyltransferase complex"/>
    <property type="evidence" value="ECO:0007669"/>
    <property type="project" value="TreeGrafter"/>
</dbReference>
<keyword evidence="3" id="KW-0808">Transferase</keyword>
<keyword evidence="6" id="KW-0862">Zinc</keyword>
<dbReference type="AlphaFoldDB" id="A0A835HED8"/>
<dbReference type="InterPro" id="IPR031162">
    <property type="entry name" value="CBP_P300_HAT"/>
</dbReference>
<evidence type="ECO:0000259" key="10">
    <source>
        <dbReference type="PROSITE" id="PS51727"/>
    </source>
</evidence>
<sequence length="421" mass="47820">MSCYSPLDLSSYFEQNREDSERNEANSETPDKRPCNLCAIHSLSFAPLKFCSSCSAPIKLLGTYYSTEETGLKYCVCSSCYRKIGGKSVTLDGHCIYKSSMEKITNKEDAIEPWVECRKCELWQHEICSLFNDKKNENGSAKYICPECYIKDIKSGEHTPLPQDASPGAKDLPRTSLSDHIENRLIARLNKEREERAKSVGRNFDEVPGAEDLVVRVVLSIEKKAKVKQKFFDVFAKDKYPKEFPYRSKVILLFQKIEGVDVCLFGMYVQEYGSECPDPNNRCIYLSYLDSVKYFRPEIQTVNGEALRTFVYHEILIGYLDYCKKQGFSTCYIWTCPPMKGDNYVLYRHPEVQKAPNTDKLRKWSLSLSPSDVLAITSPKERKTSSWSSCNISADTAPSQYYLAGGFAINAKISSSVKGKA</sequence>
<evidence type="ECO:0000256" key="6">
    <source>
        <dbReference type="ARBA" id="ARBA00022833"/>
    </source>
</evidence>
<dbReference type="GO" id="GO:0005667">
    <property type="term" value="C:transcription regulator complex"/>
    <property type="evidence" value="ECO:0007669"/>
    <property type="project" value="TreeGrafter"/>
</dbReference>
<dbReference type="Pfam" id="PF00628">
    <property type="entry name" value="PHD"/>
    <property type="match status" value="1"/>
</dbReference>
<evidence type="ECO:0000256" key="2">
    <source>
        <dbReference type="ARBA" id="ARBA00013184"/>
    </source>
</evidence>
<comment type="caution">
    <text evidence="11">The sequence shown here is derived from an EMBL/GenBank/DDBJ whole genome shotgun (WGS) entry which is preliminary data.</text>
</comment>
<name>A0A835HED8_9MAGN</name>
<keyword evidence="4" id="KW-0479">Metal-binding</keyword>
<organism evidence="11 12">
    <name type="scientific">Coptis chinensis</name>
    <dbReference type="NCBI Taxonomy" id="261450"/>
    <lineage>
        <taxon>Eukaryota</taxon>
        <taxon>Viridiplantae</taxon>
        <taxon>Streptophyta</taxon>
        <taxon>Embryophyta</taxon>
        <taxon>Tracheophyta</taxon>
        <taxon>Spermatophyta</taxon>
        <taxon>Magnoliopsida</taxon>
        <taxon>Ranunculales</taxon>
        <taxon>Ranunculaceae</taxon>
        <taxon>Coptidoideae</taxon>
        <taxon>Coptis</taxon>
    </lineage>
</organism>
<dbReference type="GO" id="GO:0008270">
    <property type="term" value="F:zinc ion binding"/>
    <property type="evidence" value="ECO:0007669"/>
    <property type="project" value="UniProtKB-KW"/>
</dbReference>
<gene>
    <name evidence="11" type="ORF">IFM89_020079</name>
</gene>
<dbReference type="Pfam" id="PF08214">
    <property type="entry name" value="HAT_KAT11"/>
    <property type="match status" value="1"/>
</dbReference>
<dbReference type="GO" id="GO:0005634">
    <property type="term" value="C:nucleus"/>
    <property type="evidence" value="ECO:0007669"/>
    <property type="project" value="UniProtKB-SubCell"/>
</dbReference>
<dbReference type="SMART" id="SM01250">
    <property type="entry name" value="KAT11"/>
    <property type="match status" value="1"/>
</dbReference>
<dbReference type="OrthoDB" id="899at2759"/>
<dbReference type="GO" id="GO:0031490">
    <property type="term" value="F:chromatin DNA binding"/>
    <property type="evidence" value="ECO:0007669"/>
    <property type="project" value="TreeGrafter"/>
</dbReference>
<dbReference type="GO" id="GO:0045944">
    <property type="term" value="P:positive regulation of transcription by RNA polymerase II"/>
    <property type="evidence" value="ECO:0007669"/>
    <property type="project" value="TreeGrafter"/>
</dbReference>
<dbReference type="GO" id="GO:0004402">
    <property type="term" value="F:histone acetyltransferase activity"/>
    <property type="evidence" value="ECO:0007669"/>
    <property type="project" value="InterPro"/>
</dbReference>
<evidence type="ECO:0000256" key="4">
    <source>
        <dbReference type="ARBA" id="ARBA00022723"/>
    </source>
</evidence>
<evidence type="ECO:0000256" key="7">
    <source>
        <dbReference type="ARBA" id="ARBA00023015"/>
    </source>
</evidence>
<dbReference type="InterPro" id="IPR013178">
    <property type="entry name" value="Histone_AcTrfase_Rtt109/CBP"/>
</dbReference>
<evidence type="ECO:0000256" key="3">
    <source>
        <dbReference type="ARBA" id="ARBA00022679"/>
    </source>
</evidence>
<evidence type="ECO:0000256" key="9">
    <source>
        <dbReference type="ARBA" id="ARBA00023242"/>
    </source>
</evidence>
<dbReference type="InterPro" id="IPR019786">
    <property type="entry name" value="Zinc_finger_PHD-type_CS"/>
</dbReference>
<evidence type="ECO:0000256" key="5">
    <source>
        <dbReference type="ARBA" id="ARBA00022771"/>
    </source>
</evidence>
<accession>A0A835HED8</accession>
<dbReference type="PROSITE" id="PS01359">
    <property type="entry name" value="ZF_PHD_1"/>
    <property type="match status" value="1"/>
</dbReference>
<dbReference type="PANTHER" id="PTHR13808">
    <property type="entry name" value="CBP/P300-RELATED"/>
    <property type="match status" value="1"/>
</dbReference>
<dbReference type="PANTHER" id="PTHR13808:SF53">
    <property type="entry name" value="HISTONE ACETYLTRANSFERASE HAC2"/>
    <property type="match status" value="1"/>
</dbReference>
<dbReference type="InterPro" id="IPR011011">
    <property type="entry name" value="Znf_FYVE_PHD"/>
</dbReference>
<evidence type="ECO:0000256" key="8">
    <source>
        <dbReference type="ARBA" id="ARBA00023163"/>
    </source>
</evidence>
<evidence type="ECO:0000313" key="12">
    <source>
        <dbReference type="Proteomes" id="UP000631114"/>
    </source>
</evidence>
<keyword evidence="8" id="KW-0804">Transcription</keyword>
<evidence type="ECO:0000313" key="11">
    <source>
        <dbReference type="EMBL" id="KAF9597600.1"/>
    </source>
</evidence>
<dbReference type="GO" id="GO:0003713">
    <property type="term" value="F:transcription coactivator activity"/>
    <property type="evidence" value="ECO:0007669"/>
    <property type="project" value="TreeGrafter"/>
</dbReference>
<keyword evidence="5" id="KW-0863">Zinc-finger</keyword>
<dbReference type="EC" id="2.3.1.48" evidence="2"/>
<keyword evidence="12" id="KW-1185">Reference proteome</keyword>
<evidence type="ECO:0000256" key="1">
    <source>
        <dbReference type="ARBA" id="ARBA00004123"/>
    </source>
</evidence>
<dbReference type="SUPFAM" id="SSF57903">
    <property type="entry name" value="FYVE/PHD zinc finger"/>
    <property type="match status" value="1"/>
</dbReference>
<keyword evidence="9" id="KW-0539">Nucleus</keyword>
<dbReference type="Proteomes" id="UP000631114">
    <property type="component" value="Unassembled WGS sequence"/>
</dbReference>
<protein>
    <recommendedName>
        <fullName evidence="2">histone acetyltransferase</fullName>
        <ecNumber evidence="2">2.3.1.48</ecNumber>
    </recommendedName>
</protein>
<reference evidence="11 12" key="1">
    <citation type="submission" date="2020-10" db="EMBL/GenBank/DDBJ databases">
        <title>The Coptis chinensis genome and diversification of protoberbering-type alkaloids.</title>
        <authorList>
            <person name="Wang B."/>
            <person name="Shu S."/>
            <person name="Song C."/>
            <person name="Liu Y."/>
        </authorList>
    </citation>
    <scope>NUCLEOTIDE SEQUENCE [LARGE SCALE GENOMIC DNA]</scope>
    <source>
        <strain evidence="11">HL-2020</strain>
        <tissue evidence="11">Leaf</tissue>
    </source>
</reference>
<dbReference type="InterPro" id="IPR013083">
    <property type="entry name" value="Znf_RING/FYVE/PHD"/>
</dbReference>
<dbReference type="InterPro" id="IPR019787">
    <property type="entry name" value="Znf_PHD-finger"/>
</dbReference>
<proteinExistence type="predicted"/>
<dbReference type="Gene3D" id="3.30.40.10">
    <property type="entry name" value="Zinc/RING finger domain, C3HC4 (zinc finger)"/>
    <property type="match status" value="1"/>
</dbReference>
<comment type="subcellular location">
    <subcellularLocation>
        <location evidence="1">Nucleus</location>
    </subcellularLocation>
</comment>
<feature type="domain" description="CBP/p300-type HAT" evidence="10">
    <location>
        <begin position="166"/>
        <end position="421"/>
    </location>
</feature>
<dbReference type="PROSITE" id="PS51727">
    <property type="entry name" value="CBP_P300_HAT"/>
    <property type="match status" value="1"/>
</dbReference>
<keyword evidence="7" id="KW-0805">Transcription regulation</keyword>
<dbReference type="EMBL" id="JADFTS010000007">
    <property type="protein sequence ID" value="KAF9597600.1"/>
    <property type="molecule type" value="Genomic_DNA"/>
</dbReference>